<dbReference type="Proteomes" id="UP000319671">
    <property type="component" value="Unassembled WGS sequence"/>
</dbReference>
<gene>
    <name evidence="1" type="ORF">FB550_11646</name>
</gene>
<dbReference type="RefSeq" id="WP_144567687.1">
    <property type="nucleotide sequence ID" value="NZ_VIVN01000016.1"/>
</dbReference>
<evidence type="ECO:0000313" key="1">
    <source>
        <dbReference type="EMBL" id="TWD93232.1"/>
    </source>
</evidence>
<dbReference type="EMBL" id="VIVN01000016">
    <property type="protein sequence ID" value="TWD93232.1"/>
    <property type="molecule type" value="Genomic_DNA"/>
</dbReference>
<dbReference type="AlphaFoldDB" id="A0A561CQG4"/>
<name>A0A561CQG4_9BACI</name>
<reference evidence="1 2" key="1">
    <citation type="submission" date="2019-06" db="EMBL/GenBank/DDBJ databases">
        <title>Sorghum-associated microbial communities from plants grown in Nebraska, USA.</title>
        <authorList>
            <person name="Schachtman D."/>
        </authorList>
    </citation>
    <scope>NUCLEOTIDE SEQUENCE [LARGE SCALE GENOMIC DNA]</scope>
    <source>
        <strain evidence="1 2">2482</strain>
    </source>
</reference>
<comment type="caution">
    <text evidence="1">The sequence shown here is derived from an EMBL/GenBank/DDBJ whole genome shotgun (WGS) entry which is preliminary data.</text>
</comment>
<sequence>MQLDYNEALRLEGKMIKYKNEDNNWSVGRVVKVTKKGLEIEELSSSSPSNGYGYGFWGPGPFFRPPIFFSFVNFNFFPFFFW</sequence>
<organism evidence="1 2">
    <name type="scientific">Neobacillus bataviensis</name>
    <dbReference type="NCBI Taxonomy" id="220685"/>
    <lineage>
        <taxon>Bacteria</taxon>
        <taxon>Bacillati</taxon>
        <taxon>Bacillota</taxon>
        <taxon>Bacilli</taxon>
        <taxon>Bacillales</taxon>
        <taxon>Bacillaceae</taxon>
        <taxon>Neobacillus</taxon>
    </lineage>
</organism>
<protein>
    <submittedName>
        <fullName evidence="1">Uncharacterized protein</fullName>
    </submittedName>
</protein>
<keyword evidence="2" id="KW-1185">Reference proteome</keyword>
<proteinExistence type="predicted"/>
<evidence type="ECO:0000313" key="2">
    <source>
        <dbReference type="Proteomes" id="UP000319671"/>
    </source>
</evidence>
<accession>A0A561CQG4</accession>